<evidence type="ECO:0008006" key="3">
    <source>
        <dbReference type="Google" id="ProtNLM"/>
    </source>
</evidence>
<dbReference type="OrthoDB" id="1002341at2759"/>
<dbReference type="InterPro" id="IPR040256">
    <property type="entry name" value="At4g02000-like"/>
</dbReference>
<sequence>MTVVLKLLGHTIGYIALHNRIRNLWKPSKPFQLMDIENSYYLAKFQNIEDYERTKDFSPLQLYSSVVMAWIRLPGLPGFIYKRRILKAIGGMVGKVAKFYFKIDSRTRGCFSRMTMFINLDRSLVSQVLVNGEIQHVEYEALLTICFSCGKYGQVKYICPSLAMDPISESGKEATFELSREAVIGTG</sequence>
<reference evidence="1 2" key="1">
    <citation type="journal article" date="2019" name="Genome Biol. Evol.">
        <title>Insights into the evolution of the New World diploid cottons (Gossypium, subgenus Houzingenia) based on genome sequencing.</title>
        <authorList>
            <person name="Grover C.E."/>
            <person name="Arick M.A. 2nd"/>
            <person name="Thrash A."/>
            <person name="Conover J.L."/>
            <person name="Sanders W.S."/>
            <person name="Peterson D.G."/>
            <person name="Frelichowski J.E."/>
            <person name="Scheffler J.A."/>
            <person name="Scheffler B.E."/>
            <person name="Wendel J.F."/>
        </authorList>
    </citation>
    <scope>NUCLEOTIDE SEQUENCE [LARGE SCALE GENOMIC DNA]</scope>
    <source>
        <strain evidence="1">0</strain>
        <tissue evidence="1">Leaf</tissue>
    </source>
</reference>
<accession>A0A7J9GDN6</accession>
<dbReference type="AlphaFoldDB" id="A0A7J9GDN6"/>
<evidence type="ECO:0000313" key="2">
    <source>
        <dbReference type="Proteomes" id="UP000593560"/>
    </source>
</evidence>
<dbReference type="PANTHER" id="PTHR31286:SF173">
    <property type="entry name" value="DUF4283 DOMAIN-CONTAINING PROTEIN"/>
    <property type="match status" value="1"/>
</dbReference>
<dbReference type="PANTHER" id="PTHR31286">
    <property type="entry name" value="GLYCINE-RICH CELL WALL STRUCTURAL PROTEIN 1.8-LIKE"/>
    <property type="match status" value="1"/>
</dbReference>
<gene>
    <name evidence="1" type="ORF">Gohar_006516</name>
</gene>
<feature type="non-terminal residue" evidence="1">
    <location>
        <position position="1"/>
    </location>
</feature>
<comment type="caution">
    <text evidence="1">The sequence shown here is derived from an EMBL/GenBank/DDBJ whole genome shotgun (WGS) entry which is preliminary data.</text>
</comment>
<proteinExistence type="predicted"/>
<protein>
    <recommendedName>
        <fullName evidence="3">DUF4283 domain-containing protein</fullName>
    </recommendedName>
</protein>
<evidence type="ECO:0000313" key="1">
    <source>
        <dbReference type="EMBL" id="MBA0795672.1"/>
    </source>
</evidence>
<name>A0A7J9GDN6_9ROSI</name>
<dbReference type="EMBL" id="JABFAD010000004">
    <property type="protein sequence ID" value="MBA0795672.1"/>
    <property type="molecule type" value="Genomic_DNA"/>
</dbReference>
<organism evidence="1 2">
    <name type="scientific">Gossypium harknessii</name>
    <dbReference type="NCBI Taxonomy" id="34285"/>
    <lineage>
        <taxon>Eukaryota</taxon>
        <taxon>Viridiplantae</taxon>
        <taxon>Streptophyta</taxon>
        <taxon>Embryophyta</taxon>
        <taxon>Tracheophyta</taxon>
        <taxon>Spermatophyta</taxon>
        <taxon>Magnoliopsida</taxon>
        <taxon>eudicotyledons</taxon>
        <taxon>Gunneridae</taxon>
        <taxon>Pentapetalae</taxon>
        <taxon>rosids</taxon>
        <taxon>malvids</taxon>
        <taxon>Malvales</taxon>
        <taxon>Malvaceae</taxon>
        <taxon>Malvoideae</taxon>
        <taxon>Gossypium</taxon>
    </lineage>
</organism>
<dbReference type="Proteomes" id="UP000593560">
    <property type="component" value="Unassembled WGS sequence"/>
</dbReference>
<keyword evidence="2" id="KW-1185">Reference proteome</keyword>